<dbReference type="EMBL" id="RCUY01000002">
    <property type="protein sequence ID" value="RLP83696.1"/>
    <property type="molecule type" value="Genomic_DNA"/>
</dbReference>
<accession>A0A3L7ATD7</accession>
<evidence type="ECO:0000256" key="1">
    <source>
        <dbReference type="SAM" id="SignalP"/>
    </source>
</evidence>
<sequence length="163" mass="16689">MKTRFITSAVLAATVLVGTAGCNLIAPQATLKHYDASDGVSANVGTLDVRNALVISHSKTEAVLAVTVVNTGDKAQTLNIEYPGGRTSVEIDATGMTTFGADGKPGITLQDFTTPAGADAAMSFQYGNETAGEARVPVLDPVLKEYETITPVPSPSASSSTGN</sequence>
<dbReference type="OrthoDB" id="3267550at2"/>
<feature type="chain" id="PRO_5038796638" description="DNA modification methylase" evidence="1">
    <location>
        <begin position="21"/>
        <end position="163"/>
    </location>
</feature>
<organism evidence="2 3">
    <name type="scientific">Mycetocola lacteus</name>
    <dbReference type="NCBI Taxonomy" id="76637"/>
    <lineage>
        <taxon>Bacteria</taxon>
        <taxon>Bacillati</taxon>
        <taxon>Actinomycetota</taxon>
        <taxon>Actinomycetes</taxon>
        <taxon>Micrococcales</taxon>
        <taxon>Microbacteriaceae</taxon>
        <taxon>Mycetocola</taxon>
    </lineage>
</organism>
<evidence type="ECO:0008006" key="4">
    <source>
        <dbReference type="Google" id="ProtNLM"/>
    </source>
</evidence>
<reference evidence="2 3" key="1">
    <citation type="submission" date="2018-10" db="EMBL/GenBank/DDBJ databases">
        <authorList>
            <person name="Li J."/>
        </authorList>
    </citation>
    <scope>NUCLEOTIDE SEQUENCE [LARGE SCALE GENOMIC DNA]</scope>
    <source>
        <strain evidence="2 3">JCM 11654</strain>
    </source>
</reference>
<comment type="caution">
    <text evidence="2">The sequence shown here is derived from an EMBL/GenBank/DDBJ whole genome shotgun (WGS) entry which is preliminary data.</text>
</comment>
<dbReference type="AlphaFoldDB" id="A0A3L7ATD7"/>
<gene>
    <name evidence="2" type="ORF">D9V34_02450</name>
</gene>
<protein>
    <recommendedName>
        <fullName evidence="4">DNA modification methylase</fullName>
    </recommendedName>
</protein>
<evidence type="ECO:0000313" key="3">
    <source>
        <dbReference type="Proteomes" id="UP000269438"/>
    </source>
</evidence>
<proteinExistence type="predicted"/>
<keyword evidence="3" id="KW-1185">Reference proteome</keyword>
<name>A0A3L7ATD7_9MICO</name>
<dbReference type="Proteomes" id="UP000269438">
    <property type="component" value="Unassembled WGS sequence"/>
</dbReference>
<feature type="signal peptide" evidence="1">
    <location>
        <begin position="1"/>
        <end position="20"/>
    </location>
</feature>
<dbReference type="RefSeq" id="WP_121687362.1">
    <property type="nucleotide sequence ID" value="NZ_RCUY01000002.1"/>
</dbReference>
<keyword evidence="1" id="KW-0732">Signal</keyword>
<evidence type="ECO:0000313" key="2">
    <source>
        <dbReference type="EMBL" id="RLP83696.1"/>
    </source>
</evidence>
<dbReference type="PROSITE" id="PS51257">
    <property type="entry name" value="PROKAR_LIPOPROTEIN"/>
    <property type="match status" value="1"/>
</dbReference>